<gene>
    <name evidence="1" type="ORF">SVUK_LOCUS11674</name>
</gene>
<dbReference type="PANTHER" id="PTHR45581:SF3">
    <property type="entry name" value="METHYLTRANSFERASE DOMAIN-CONTAINING PROTEIN"/>
    <property type="match status" value="1"/>
</dbReference>
<reference evidence="1 2" key="1">
    <citation type="submission" date="2018-11" db="EMBL/GenBank/DDBJ databases">
        <authorList>
            <consortium name="Pathogen Informatics"/>
        </authorList>
    </citation>
    <scope>NUCLEOTIDE SEQUENCE [LARGE SCALE GENOMIC DNA]</scope>
</reference>
<dbReference type="PANTHER" id="PTHR45581">
    <property type="entry name" value="PROTEIN CBG10435"/>
    <property type="match status" value="1"/>
</dbReference>
<dbReference type="AlphaFoldDB" id="A0A3P7J1A6"/>
<name>A0A3P7J1A6_STRVU</name>
<keyword evidence="2" id="KW-1185">Reference proteome</keyword>
<dbReference type="OrthoDB" id="506498at2759"/>
<dbReference type="Proteomes" id="UP000270094">
    <property type="component" value="Unassembled WGS sequence"/>
</dbReference>
<dbReference type="EMBL" id="UYYB01097470">
    <property type="protein sequence ID" value="VDM76676.1"/>
    <property type="molecule type" value="Genomic_DNA"/>
</dbReference>
<accession>A0A3P7J1A6</accession>
<evidence type="ECO:0000313" key="1">
    <source>
        <dbReference type="EMBL" id="VDM76676.1"/>
    </source>
</evidence>
<protein>
    <submittedName>
        <fullName evidence="1">Uncharacterized protein</fullName>
    </submittedName>
</protein>
<evidence type="ECO:0000313" key="2">
    <source>
        <dbReference type="Proteomes" id="UP000270094"/>
    </source>
</evidence>
<proteinExistence type="predicted"/>
<organism evidence="1 2">
    <name type="scientific">Strongylus vulgaris</name>
    <name type="common">Blood worm</name>
    <dbReference type="NCBI Taxonomy" id="40348"/>
    <lineage>
        <taxon>Eukaryota</taxon>
        <taxon>Metazoa</taxon>
        <taxon>Ecdysozoa</taxon>
        <taxon>Nematoda</taxon>
        <taxon>Chromadorea</taxon>
        <taxon>Rhabditida</taxon>
        <taxon>Rhabditina</taxon>
        <taxon>Rhabditomorpha</taxon>
        <taxon>Strongyloidea</taxon>
        <taxon>Strongylidae</taxon>
        <taxon>Strongylus</taxon>
    </lineage>
</organism>
<sequence length="154" mass="17245">MNGSKLDPDWTSKFDLVIIFDACHDQMRPDLAMPAGNSSGTQSGRRFWNDRGRVDLQLSAVREASLLQIYGTSNIFQDKKEDGAVAARYYATSLFHCLPIGSNSKGDFLDAFCLGAKWGTKRGVKLLEEAGFKEIAVHRPSYFLHNAFYICKKN</sequence>